<comment type="caution">
    <text evidence="2">The sequence shown here is derived from an EMBL/GenBank/DDBJ whole genome shotgun (WGS) entry which is preliminary data.</text>
</comment>
<keyword evidence="3" id="KW-1185">Reference proteome</keyword>
<evidence type="ECO:0000256" key="1">
    <source>
        <dbReference type="SAM" id="Phobius"/>
    </source>
</evidence>
<keyword evidence="1" id="KW-0812">Transmembrane</keyword>
<dbReference type="EMBL" id="JAIXCQ010000005">
    <property type="protein sequence ID" value="MCA5893513.1"/>
    <property type="molecule type" value="Genomic_DNA"/>
</dbReference>
<keyword evidence="1" id="KW-0472">Membrane</keyword>
<dbReference type="RefSeq" id="WP_225565281.1">
    <property type="nucleotide sequence ID" value="NZ_JAIXCQ010000005.1"/>
</dbReference>
<proteinExistence type="predicted"/>
<feature type="transmembrane region" description="Helical" evidence="1">
    <location>
        <begin position="14"/>
        <end position="37"/>
    </location>
</feature>
<dbReference type="Proteomes" id="UP001319870">
    <property type="component" value="Unassembled WGS sequence"/>
</dbReference>
<organism evidence="2 3">
    <name type="scientific">Isoptericola luteus</name>
    <dbReference type="NCBI Taxonomy" id="2879484"/>
    <lineage>
        <taxon>Bacteria</taxon>
        <taxon>Bacillati</taxon>
        <taxon>Actinomycetota</taxon>
        <taxon>Actinomycetes</taxon>
        <taxon>Micrococcales</taxon>
        <taxon>Promicromonosporaceae</taxon>
        <taxon>Isoptericola</taxon>
    </lineage>
</organism>
<feature type="transmembrane region" description="Helical" evidence="1">
    <location>
        <begin position="44"/>
        <end position="65"/>
    </location>
</feature>
<evidence type="ECO:0000313" key="2">
    <source>
        <dbReference type="EMBL" id="MCA5893513.1"/>
    </source>
</evidence>
<protein>
    <submittedName>
        <fullName evidence="2">Uncharacterized protein</fullName>
    </submittedName>
</protein>
<keyword evidence="1" id="KW-1133">Transmembrane helix</keyword>
<reference evidence="2 3" key="1">
    <citation type="submission" date="2021-09" db="EMBL/GenBank/DDBJ databases">
        <title>Isoptericola luteus sp. nov., a novel bacterium isolated from Harbin, the capital city of Heilongjiang province.</title>
        <authorList>
            <person name="Li J."/>
        </authorList>
    </citation>
    <scope>NUCLEOTIDE SEQUENCE [LARGE SCALE GENOMIC DNA]</scope>
    <source>
        <strain evidence="2 3">NEAU-Y5</strain>
    </source>
</reference>
<accession>A0ABS7ZEN5</accession>
<gene>
    <name evidence="2" type="ORF">LEP48_09130</name>
</gene>
<sequence length="90" mass="9563">MTPPLETGRHLGRLVVYMLMGVVIIVAAPLVVVAGYVQLVRRRFVSGVLLVLVGTAVVWLAWPAYLEVLGLDGPLDDVEPAADRTGGRAG</sequence>
<name>A0ABS7ZEN5_9MICO</name>
<evidence type="ECO:0000313" key="3">
    <source>
        <dbReference type="Proteomes" id="UP001319870"/>
    </source>
</evidence>